<evidence type="ECO:0000313" key="10">
    <source>
        <dbReference type="EMBL" id="KAI0308118.1"/>
    </source>
</evidence>
<dbReference type="Pfam" id="PF00172">
    <property type="entry name" value="Zn_clus"/>
    <property type="match status" value="1"/>
</dbReference>
<gene>
    <name evidence="10" type="ORF">B0F90DRAFT_1680320</name>
</gene>
<dbReference type="GO" id="GO:0006351">
    <property type="term" value="P:DNA-templated transcription"/>
    <property type="evidence" value="ECO:0007669"/>
    <property type="project" value="InterPro"/>
</dbReference>
<feature type="region of interest" description="Disordered" evidence="8">
    <location>
        <begin position="209"/>
        <end position="230"/>
    </location>
</feature>
<keyword evidence="3" id="KW-0862">Zinc</keyword>
<feature type="compositionally biased region" description="Polar residues" evidence="8">
    <location>
        <begin position="838"/>
        <end position="848"/>
    </location>
</feature>
<reference evidence="10" key="1">
    <citation type="journal article" date="2022" name="New Phytol.">
        <title>Evolutionary transition to the ectomycorrhizal habit in the genomes of a hyperdiverse lineage of mushroom-forming fungi.</title>
        <authorList>
            <person name="Looney B."/>
            <person name="Miyauchi S."/>
            <person name="Morin E."/>
            <person name="Drula E."/>
            <person name="Courty P.E."/>
            <person name="Kohler A."/>
            <person name="Kuo A."/>
            <person name="LaButti K."/>
            <person name="Pangilinan J."/>
            <person name="Lipzen A."/>
            <person name="Riley R."/>
            <person name="Andreopoulos W."/>
            <person name="He G."/>
            <person name="Johnson J."/>
            <person name="Nolan M."/>
            <person name="Tritt A."/>
            <person name="Barry K.W."/>
            <person name="Grigoriev I.V."/>
            <person name="Nagy L.G."/>
            <person name="Hibbett D."/>
            <person name="Henrissat B."/>
            <person name="Matheny P.B."/>
            <person name="Labbe J."/>
            <person name="Martin F.M."/>
        </authorList>
    </citation>
    <scope>NUCLEOTIDE SEQUENCE</scope>
    <source>
        <strain evidence="10">BPL690</strain>
    </source>
</reference>
<evidence type="ECO:0000256" key="8">
    <source>
        <dbReference type="SAM" id="MobiDB-lite"/>
    </source>
</evidence>
<feature type="compositionally biased region" description="Low complexity" evidence="8">
    <location>
        <begin position="849"/>
        <end position="863"/>
    </location>
</feature>
<comment type="subcellular location">
    <subcellularLocation>
        <location evidence="1">Nucleus</location>
    </subcellularLocation>
</comment>
<dbReference type="PANTHER" id="PTHR31313:SF78">
    <property type="entry name" value="TRANSCRIPTION FACTOR DOMAIN-CONTAINING PROTEIN"/>
    <property type="match status" value="1"/>
</dbReference>
<feature type="domain" description="Zn(2)-C6 fungal-type" evidence="9">
    <location>
        <begin position="28"/>
        <end position="61"/>
    </location>
</feature>
<dbReference type="PANTHER" id="PTHR31313">
    <property type="entry name" value="TY1 ENHANCER ACTIVATOR"/>
    <property type="match status" value="1"/>
</dbReference>
<evidence type="ECO:0000256" key="7">
    <source>
        <dbReference type="ARBA" id="ARBA00023242"/>
    </source>
</evidence>
<dbReference type="GO" id="GO:0003677">
    <property type="term" value="F:DNA binding"/>
    <property type="evidence" value="ECO:0007669"/>
    <property type="project" value="UniProtKB-KW"/>
</dbReference>
<accession>A0AAD4MDE6</accession>
<proteinExistence type="predicted"/>
<organism evidence="10 11">
    <name type="scientific">Multifurca ochricompacta</name>
    <dbReference type="NCBI Taxonomy" id="376703"/>
    <lineage>
        <taxon>Eukaryota</taxon>
        <taxon>Fungi</taxon>
        <taxon>Dikarya</taxon>
        <taxon>Basidiomycota</taxon>
        <taxon>Agaricomycotina</taxon>
        <taxon>Agaricomycetes</taxon>
        <taxon>Russulales</taxon>
        <taxon>Russulaceae</taxon>
        <taxon>Multifurca</taxon>
    </lineage>
</organism>
<keyword evidence="6" id="KW-0804">Transcription</keyword>
<dbReference type="PROSITE" id="PS50048">
    <property type="entry name" value="ZN2_CY6_FUNGAL_2"/>
    <property type="match status" value="1"/>
</dbReference>
<name>A0AAD4MDE6_9AGAM</name>
<dbReference type="SMART" id="SM00906">
    <property type="entry name" value="Fungal_trans"/>
    <property type="match status" value="1"/>
</dbReference>
<sequence>MSLVLEPEISDDEQLPIEVSNRKRSSRACDQCRKTKSKCERFKSDDEPCKSCLAAGTACTFLGPSFKRGPPKGYIHAIEQRWHQVESVLGAILASTDPNVQVLINNLRKDDLARDILSRVDSGPFGPTGRLNLSAAMTKEDFFASIMNNDAQHPRDPSRPKRQSRMSREIVSSNNSMLVTPTLEWQDHLSSCYALTDKPKTVAASSPFVSSLNASGQPSPQRRRLDKVSATSPDWERLYKLDPASESDDTDDAASMVGELSLDENKEVRYHGLISGLHLLSQADRTDERRVGGVWNLPMARVWPPAVNQFIPEENVDVTMPPLDVQRHLLDLYFVYVHPVFPVIHKSLFWKDYEVTHSFLGSSLRERPHISNLLLLSMFAIAARYDQAGAPPPDSGNLWEAGLDHMVQAREVLNRVYHYSRGTTCQALLLLGMREFGIGQMEHGWLYTGMAFRMAQDLGLHRDAANWQMNGRNMFSTQELQARKQIWWACNRADKYTAIYMGRPPSISEWHFDAPPPEVEAEELWAPHSSDPASIDFKPVPDRLMITFRRMTKLCIIIGNVINRIYPVHPPSHSVKRSALAELEAQLDQWYAELPDSLAFDPASSRSIPPPNVMLMHATYWNTVLLLNRCFIPKWRPTHSRHTSNGTRESDALALKSFDVCQSAALHITSLFVAYRSQFGLSRGALLVTQHLFSAGVMHVVTLTMRPSNVQASVALQQTLSCLKEMGVIWPSAFRAWELLDGAKVHVDSGLLISKSMQRHKRPADDAFGTDTEDKNGAGPLTQAFDLGSSVGVDVTAQQVSTAENRLLAHMLGIEIPGVEPSTSYLPRYEWWPRDQTKPTTPDSSQAVSPSPRSGSNHSSPASTMPIPFSFDQTRNFWDAPLLQDMGANFVSGASTIW</sequence>
<dbReference type="InterPro" id="IPR001138">
    <property type="entry name" value="Zn2Cys6_DnaBD"/>
</dbReference>
<keyword evidence="7" id="KW-0539">Nucleus</keyword>
<keyword evidence="5" id="KW-0238">DNA-binding</keyword>
<dbReference type="GO" id="GO:0008270">
    <property type="term" value="F:zinc ion binding"/>
    <property type="evidence" value="ECO:0007669"/>
    <property type="project" value="InterPro"/>
</dbReference>
<dbReference type="AlphaFoldDB" id="A0AAD4MDE6"/>
<evidence type="ECO:0000313" key="11">
    <source>
        <dbReference type="Proteomes" id="UP001203297"/>
    </source>
</evidence>
<comment type="caution">
    <text evidence="10">The sequence shown here is derived from an EMBL/GenBank/DDBJ whole genome shotgun (WGS) entry which is preliminary data.</text>
</comment>
<evidence type="ECO:0000256" key="6">
    <source>
        <dbReference type="ARBA" id="ARBA00023163"/>
    </source>
</evidence>
<keyword evidence="11" id="KW-1185">Reference proteome</keyword>
<dbReference type="InterPro" id="IPR051615">
    <property type="entry name" value="Transcr_Regulatory_Elem"/>
</dbReference>
<dbReference type="CDD" id="cd12148">
    <property type="entry name" value="fungal_TF_MHR"/>
    <property type="match status" value="1"/>
</dbReference>
<dbReference type="Pfam" id="PF04082">
    <property type="entry name" value="Fungal_trans"/>
    <property type="match status" value="1"/>
</dbReference>
<dbReference type="InterPro" id="IPR036864">
    <property type="entry name" value="Zn2-C6_fun-type_DNA-bd_sf"/>
</dbReference>
<feature type="compositionally biased region" description="Polar residues" evidence="8">
    <location>
        <begin position="209"/>
        <end position="220"/>
    </location>
</feature>
<keyword evidence="4" id="KW-0805">Transcription regulation</keyword>
<feature type="region of interest" description="Disordered" evidence="8">
    <location>
        <begin position="148"/>
        <end position="173"/>
    </location>
</feature>
<dbReference type="GO" id="GO:0000981">
    <property type="term" value="F:DNA-binding transcription factor activity, RNA polymerase II-specific"/>
    <property type="evidence" value="ECO:0007669"/>
    <property type="project" value="InterPro"/>
</dbReference>
<evidence type="ECO:0000259" key="9">
    <source>
        <dbReference type="PROSITE" id="PS50048"/>
    </source>
</evidence>
<dbReference type="Gene3D" id="4.10.240.10">
    <property type="entry name" value="Zn(2)-C6 fungal-type DNA-binding domain"/>
    <property type="match status" value="1"/>
</dbReference>
<dbReference type="SUPFAM" id="SSF57701">
    <property type="entry name" value="Zn2/Cys6 DNA-binding domain"/>
    <property type="match status" value="1"/>
</dbReference>
<dbReference type="SMART" id="SM00066">
    <property type="entry name" value="GAL4"/>
    <property type="match status" value="1"/>
</dbReference>
<keyword evidence="2" id="KW-0479">Metal-binding</keyword>
<evidence type="ECO:0000256" key="1">
    <source>
        <dbReference type="ARBA" id="ARBA00004123"/>
    </source>
</evidence>
<dbReference type="InterPro" id="IPR007219">
    <property type="entry name" value="XnlR_reg_dom"/>
</dbReference>
<evidence type="ECO:0000256" key="3">
    <source>
        <dbReference type="ARBA" id="ARBA00022833"/>
    </source>
</evidence>
<dbReference type="Proteomes" id="UP001203297">
    <property type="component" value="Unassembled WGS sequence"/>
</dbReference>
<feature type="region of interest" description="Disordered" evidence="8">
    <location>
        <begin position="762"/>
        <end position="783"/>
    </location>
</feature>
<evidence type="ECO:0000256" key="4">
    <source>
        <dbReference type="ARBA" id="ARBA00023015"/>
    </source>
</evidence>
<evidence type="ECO:0000256" key="5">
    <source>
        <dbReference type="ARBA" id="ARBA00023125"/>
    </source>
</evidence>
<dbReference type="PROSITE" id="PS00463">
    <property type="entry name" value="ZN2_CY6_FUNGAL_1"/>
    <property type="match status" value="1"/>
</dbReference>
<feature type="region of interest" description="Disordered" evidence="8">
    <location>
        <begin position="836"/>
        <end position="866"/>
    </location>
</feature>
<dbReference type="GO" id="GO:0005634">
    <property type="term" value="C:nucleus"/>
    <property type="evidence" value="ECO:0007669"/>
    <property type="project" value="UniProtKB-SubCell"/>
</dbReference>
<protein>
    <submittedName>
        <fullName evidence="10">Fungal-specific transcription factor domain-containing protein</fullName>
    </submittedName>
</protein>
<dbReference type="EMBL" id="WTXG01000001">
    <property type="protein sequence ID" value="KAI0308118.1"/>
    <property type="molecule type" value="Genomic_DNA"/>
</dbReference>
<dbReference type="CDD" id="cd00067">
    <property type="entry name" value="GAL4"/>
    <property type="match status" value="1"/>
</dbReference>
<evidence type="ECO:0000256" key="2">
    <source>
        <dbReference type="ARBA" id="ARBA00022723"/>
    </source>
</evidence>